<dbReference type="GO" id="GO:0001510">
    <property type="term" value="P:RNA methylation"/>
    <property type="evidence" value="ECO:0000318"/>
    <property type="project" value="GO_Central"/>
</dbReference>
<dbReference type="PANTHER" id="PTHR10920:SF18">
    <property type="entry name" value="RRNA METHYLTRANSFERASE 2, MITOCHONDRIAL"/>
    <property type="match status" value="1"/>
</dbReference>
<name>A0A061FLT2_THECC</name>
<keyword evidence="5 7" id="KW-0949">S-adenosyl-L-methionine</keyword>
<dbReference type="AlphaFoldDB" id="A0A061FLT2"/>
<evidence type="ECO:0000256" key="6">
    <source>
        <dbReference type="ARBA" id="ARBA00041184"/>
    </source>
</evidence>
<keyword evidence="10" id="KW-1185">Reference proteome</keyword>
<accession>A0A061FLT2</accession>
<dbReference type="STRING" id="3641.A0A061FLT2"/>
<dbReference type="InParanoid" id="A0A061FLT2"/>
<keyword evidence="3 9" id="KW-0489">Methyltransferase</keyword>
<dbReference type="HAMAP" id="MF_01547">
    <property type="entry name" value="RNA_methyltr_E"/>
    <property type="match status" value="1"/>
</dbReference>
<dbReference type="SMR" id="A0A061FLT2"/>
<dbReference type="OrthoDB" id="20105at2759"/>
<keyword evidence="2" id="KW-0698">rRNA processing</keyword>
<evidence type="ECO:0000259" key="8">
    <source>
        <dbReference type="Pfam" id="PF01728"/>
    </source>
</evidence>
<evidence type="ECO:0000313" key="9">
    <source>
        <dbReference type="EMBL" id="EOY18046.1"/>
    </source>
</evidence>
<dbReference type="HOGENOM" id="CLU_009422_4_3_1"/>
<dbReference type="InterPro" id="IPR015507">
    <property type="entry name" value="rRNA-MeTfrase_E"/>
</dbReference>
<keyword evidence="4" id="KW-0808">Transferase</keyword>
<dbReference type="OMA" id="HRQTDHL"/>
<comment type="similarity">
    <text evidence="1">Belongs to the class I-like SAM-binding methyltransferase superfamily. RNA methyltransferase RlmE family.</text>
</comment>
<dbReference type="Pfam" id="PF01728">
    <property type="entry name" value="FtsJ"/>
    <property type="match status" value="1"/>
</dbReference>
<dbReference type="InterPro" id="IPR002877">
    <property type="entry name" value="RNA_MeTrfase_FtsJ_dom"/>
</dbReference>
<dbReference type="PIRSF" id="PIRSF005461">
    <property type="entry name" value="23S_rRNA_mtase"/>
    <property type="match status" value="1"/>
</dbReference>
<evidence type="ECO:0000256" key="3">
    <source>
        <dbReference type="ARBA" id="ARBA00022603"/>
    </source>
</evidence>
<evidence type="ECO:0000256" key="4">
    <source>
        <dbReference type="ARBA" id="ARBA00022679"/>
    </source>
</evidence>
<evidence type="ECO:0000256" key="7">
    <source>
        <dbReference type="PIRSR" id="PIRSR005461-1"/>
    </source>
</evidence>
<evidence type="ECO:0000256" key="5">
    <source>
        <dbReference type="ARBA" id="ARBA00022691"/>
    </source>
</evidence>
<feature type="domain" description="Ribosomal RNA methyltransferase FtsJ" evidence="8">
    <location>
        <begin position="19"/>
        <end position="227"/>
    </location>
</feature>
<dbReference type="PANTHER" id="PTHR10920">
    <property type="entry name" value="RIBOSOMAL RNA METHYLTRANSFERASE"/>
    <property type="match status" value="1"/>
</dbReference>
<dbReference type="KEGG" id="tcc:18586037"/>
<dbReference type="Gramene" id="Tc10v2_t002990.2">
    <property type="protein sequence ID" value="Tc10v2_p002990.2"/>
    <property type="gene ID" value="Tc10v2_g002990"/>
</dbReference>
<feature type="active site" description="Proton acceptor" evidence="7">
    <location>
        <position position="185"/>
    </location>
</feature>
<dbReference type="Gene3D" id="3.40.50.150">
    <property type="entry name" value="Vaccinia Virus protein VP39"/>
    <property type="match status" value="1"/>
</dbReference>
<proteinExistence type="inferred from homology"/>
<dbReference type="InterPro" id="IPR029063">
    <property type="entry name" value="SAM-dependent_MTases_sf"/>
</dbReference>
<gene>
    <name evidence="9" type="ORF">TCM_042706</name>
</gene>
<protein>
    <recommendedName>
        <fullName evidence="6">rRNA methyltransferase 2, mitochondrial</fullName>
    </recommendedName>
</protein>
<dbReference type="EMBL" id="CM001888">
    <property type="protein sequence ID" value="EOY18046.1"/>
    <property type="molecule type" value="Genomic_DNA"/>
</dbReference>
<dbReference type="Gramene" id="Tc10v2_t002990.1">
    <property type="protein sequence ID" value="Tc10v2_p002990.1"/>
    <property type="gene ID" value="Tc10v2_g002990"/>
</dbReference>
<dbReference type="Gramene" id="EOY18046">
    <property type="protein sequence ID" value="EOY18046"/>
    <property type="gene ID" value="TCM_042706"/>
</dbReference>
<organism evidence="9 10">
    <name type="scientific">Theobroma cacao</name>
    <name type="common">Cacao</name>
    <name type="synonym">Cocoa</name>
    <dbReference type="NCBI Taxonomy" id="3641"/>
    <lineage>
        <taxon>Eukaryota</taxon>
        <taxon>Viridiplantae</taxon>
        <taxon>Streptophyta</taxon>
        <taxon>Embryophyta</taxon>
        <taxon>Tracheophyta</taxon>
        <taxon>Spermatophyta</taxon>
        <taxon>Magnoliopsida</taxon>
        <taxon>eudicotyledons</taxon>
        <taxon>Gunneridae</taxon>
        <taxon>Pentapetalae</taxon>
        <taxon>rosids</taxon>
        <taxon>malvids</taxon>
        <taxon>Malvales</taxon>
        <taxon>Malvaceae</taxon>
        <taxon>Byttnerioideae</taxon>
        <taxon>Theobroma</taxon>
    </lineage>
</organism>
<dbReference type="Proteomes" id="UP000026915">
    <property type="component" value="Chromosome 10"/>
</dbReference>
<evidence type="ECO:0000256" key="2">
    <source>
        <dbReference type="ARBA" id="ARBA00022552"/>
    </source>
</evidence>
<dbReference type="FunCoup" id="A0A061FLT2">
    <property type="interactions" value="29"/>
</dbReference>
<dbReference type="eggNOG" id="KOG1098">
    <property type="taxonomic scope" value="Eukaryota"/>
</dbReference>
<evidence type="ECO:0000313" key="10">
    <source>
        <dbReference type="Proteomes" id="UP000026915"/>
    </source>
</evidence>
<dbReference type="InterPro" id="IPR050082">
    <property type="entry name" value="RNA_methyltr_RlmE"/>
</dbReference>
<evidence type="ECO:0000256" key="1">
    <source>
        <dbReference type="ARBA" id="ARBA00009258"/>
    </source>
</evidence>
<reference evidence="9 10" key="1">
    <citation type="journal article" date="2013" name="Genome Biol.">
        <title>The genome sequence of the most widely cultivated cacao type and its use to identify candidate genes regulating pod color.</title>
        <authorList>
            <person name="Motamayor J.C."/>
            <person name="Mockaitis K."/>
            <person name="Schmutz J."/>
            <person name="Haiminen N."/>
            <person name="Iii D.L."/>
            <person name="Cornejo O."/>
            <person name="Findley S.D."/>
            <person name="Zheng P."/>
            <person name="Utro F."/>
            <person name="Royaert S."/>
            <person name="Saski C."/>
            <person name="Jenkins J."/>
            <person name="Podicheti R."/>
            <person name="Zhao M."/>
            <person name="Scheffler B.E."/>
            <person name="Stack J.C."/>
            <person name="Feltus F.A."/>
            <person name="Mustiga G.M."/>
            <person name="Amores F."/>
            <person name="Phillips W."/>
            <person name="Marelli J.P."/>
            <person name="May G.D."/>
            <person name="Shapiro H."/>
            <person name="Ma J."/>
            <person name="Bustamante C.D."/>
            <person name="Schnell R.J."/>
            <person name="Main D."/>
            <person name="Gilbert D."/>
            <person name="Parida L."/>
            <person name="Kuhn D.N."/>
        </authorList>
    </citation>
    <scope>NUCLEOTIDE SEQUENCE [LARGE SCALE GENOMIC DNA]</scope>
    <source>
        <strain evidence="10">cv. Matina 1-6</strain>
    </source>
</reference>
<dbReference type="FunFam" id="3.40.50.150:FF:000212">
    <property type="entry name" value="Ribosomal RNA large subunit methyltransferase E"/>
    <property type="match status" value="1"/>
</dbReference>
<dbReference type="GO" id="GO:0008650">
    <property type="term" value="F:rRNA (uridine-2'-O-)-methyltransferase activity"/>
    <property type="evidence" value="ECO:0000318"/>
    <property type="project" value="GO_Central"/>
</dbReference>
<sequence>MSGAGAPDFFYREAQRLGYVARSAFKLLQIQKQYKLIKPGSAILDLGCAPGAWLQVACQSLGPLKNGGAVVGIDLKKVKVPSLHCDSRVQTVSADVMKLPKQQVMELSPQKKGFSVILSDMCPLVSGITTKDAALSFELGMRALDLAVGRAANLSDDNFQSEGESYTSGPDDNGVLLSRGHLVIKLLESEDIKELCQTCKSLFKKASWLRPKATRSSSREIYLICQDLQS</sequence>
<dbReference type="SUPFAM" id="SSF53335">
    <property type="entry name" value="S-adenosyl-L-methionine-dependent methyltransferases"/>
    <property type="match status" value="1"/>
</dbReference>